<evidence type="ECO:0000313" key="3">
    <source>
        <dbReference type="Proteomes" id="UP001552299"/>
    </source>
</evidence>
<keyword evidence="1" id="KW-0472">Membrane</keyword>
<keyword evidence="3" id="KW-1185">Reference proteome</keyword>
<evidence type="ECO:0000256" key="1">
    <source>
        <dbReference type="SAM" id="Phobius"/>
    </source>
</evidence>
<dbReference type="Proteomes" id="UP001552299">
    <property type="component" value="Unassembled WGS sequence"/>
</dbReference>
<comment type="caution">
    <text evidence="2">The sequence shown here is derived from an EMBL/GenBank/DDBJ whole genome shotgun (WGS) entry which is preliminary data.</text>
</comment>
<gene>
    <name evidence="2" type="ORF">M5K25_017084</name>
</gene>
<protein>
    <submittedName>
        <fullName evidence="2">Uncharacterized protein</fullName>
    </submittedName>
</protein>
<name>A0ABD0UTA3_DENTH</name>
<accession>A0ABD0UTA3</accession>
<reference evidence="2 3" key="1">
    <citation type="journal article" date="2024" name="Plant Biotechnol. J.">
        <title>Dendrobium thyrsiflorum genome and its molecular insights into genes involved in important horticultural traits.</title>
        <authorList>
            <person name="Chen B."/>
            <person name="Wang J.Y."/>
            <person name="Zheng P.J."/>
            <person name="Li K.L."/>
            <person name="Liang Y.M."/>
            <person name="Chen X.F."/>
            <person name="Zhang C."/>
            <person name="Zhao X."/>
            <person name="He X."/>
            <person name="Zhang G.Q."/>
            <person name="Liu Z.J."/>
            <person name="Xu Q."/>
        </authorList>
    </citation>
    <scope>NUCLEOTIDE SEQUENCE [LARGE SCALE GENOMIC DNA]</scope>
    <source>
        <strain evidence="2">GZMU011</strain>
    </source>
</reference>
<evidence type="ECO:0000313" key="2">
    <source>
        <dbReference type="EMBL" id="KAL0913611.1"/>
    </source>
</evidence>
<organism evidence="2 3">
    <name type="scientific">Dendrobium thyrsiflorum</name>
    <name type="common">Pinecone-like raceme dendrobium</name>
    <name type="synonym">Orchid</name>
    <dbReference type="NCBI Taxonomy" id="117978"/>
    <lineage>
        <taxon>Eukaryota</taxon>
        <taxon>Viridiplantae</taxon>
        <taxon>Streptophyta</taxon>
        <taxon>Embryophyta</taxon>
        <taxon>Tracheophyta</taxon>
        <taxon>Spermatophyta</taxon>
        <taxon>Magnoliopsida</taxon>
        <taxon>Liliopsida</taxon>
        <taxon>Asparagales</taxon>
        <taxon>Orchidaceae</taxon>
        <taxon>Epidendroideae</taxon>
        <taxon>Malaxideae</taxon>
        <taxon>Dendrobiinae</taxon>
        <taxon>Dendrobium</taxon>
    </lineage>
</organism>
<dbReference type="EMBL" id="JANQDX010000013">
    <property type="protein sequence ID" value="KAL0913611.1"/>
    <property type="molecule type" value="Genomic_DNA"/>
</dbReference>
<proteinExistence type="predicted"/>
<keyword evidence="1" id="KW-0812">Transmembrane</keyword>
<dbReference type="AlphaFoldDB" id="A0ABD0UTA3"/>
<feature type="transmembrane region" description="Helical" evidence="1">
    <location>
        <begin position="41"/>
        <end position="60"/>
    </location>
</feature>
<keyword evidence="1" id="KW-1133">Transmembrane helix</keyword>
<sequence length="262" mass="31066">MDMVHQRPLRLYDPLGWSYNEHQNESPPWFVLLFQTIESKLIDFMITTVMVMVMVIYQLVLQQTSNALYRNSVEELEAAADWIRVPNETTMTRNLEGNLNSTQFKEKFHKPVFSPWMADPELDSGFVYNEQGFIDILHSPFFDVNPEIDDMVEEYVERIIFTLSSAIKEQICNSITNLRYGKEKISMLTESTEDPFEEDGWRCWRRILCLSIAFSIPLFSRERNCRCYLSEEIKRLRDGKERPSSIHGRYDCKRRDFTKRTI</sequence>